<dbReference type="Pfam" id="PF05521">
    <property type="entry name" value="Phage_HCP"/>
    <property type="match status" value="1"/>
</dbReference>
<proteinExistence type="predicted"/>
<accession>A0A414NZP7</accession>
<dbReference type="EMBL" id="QRHE01000001">
    <property type="protein sequence ID" value="RHF53433.1"/>
    <property type="molecule type" value="Genomic_DNA"/>
</dbReference>
<evidence type="ECO:0000313" key="1">
    <source>
        <dbReference type="EMBL" id="RHF53433.1"/>
    </source>
</evidence>
<dbReference type="OrthoDB" id="9808209at2"/>
<dbReference type="AlphaFoldDB" id="A0A414NZP7"/>
<dbReference type="Proteomes" id="UP000283442">
    <property type="component" value="Unassembled WGS sequence"/>
</dbReference>
<name>A0A414NZP7_9FIRM</name>
<organism evidence="1 2">
    <name type="scientific">Mitsuokella multacida</name>
    <dbReference type="NCBI Taxonomy" id="52226"/>
    <lineage>
        <taxon>Bacteria</taxon>
        <taxon>Bacillati</taxon>
        <taxon>Bacillota</taxon>
        <taxon>Negativicutes</taxon>
        <taxon>Selenomonadales</taxon>
        <taxon>Selenomonadaceae</taxon>
        <taxon>Mitsuokella</taxon>
    </lineage>
</organism>
<gene>
    <name evidence="1" type="ORF">DW674_00805</name>
</gene>
<evidence type="ECO:0000313" key="2">
    <source>
        <dbReference type="Proteomes" id="UP000283442"/>
    </source>
</evidence>
<dbReference type="Gene3D" id="2.40.10.270">
    <property type="entry name" value="Bacteriophage SPP1 head-tail adaptor protein"/>
    <property type="match status" value="1"/>
</dbReference>
<dbReference type="InterPro" id="IPR008767">
    <property type="entry name" value="Phage_SPP1_head-tail_adaptor"/>
</dbReference>
<comment type="caution">
    <text evidence="1">The sequence shown here is derived from an EMBL/GenBank/DDBJ whole genome shotgun (WGS) entry which is preliminary data.</text>
</comment>
<dbReference type="InterPro" id="IPR038666">
    <property type="entry name" value="SSP1_head-tail_sf"/>
</dbReference>
<dbReference type="RefSeq" id="WP_118174460.1">
    <property type="nucleotide sequence ID" value="NZ_JAQEAO010000018.1"/>
</dbReference>
<sequence>MIVTSRMRHRINLRKPEDTMDDIHGYETSYTTVQTVWAEFLKPGFVSKTILGDAAAVEVTQGMRIRATTIGKGWRVSEGEHEYDVLHVDDTTPGEMILTTTEVHS</sequence>
<protein>
    <submittedName>
        <fullName evidence="1">Head-tail adaptor protein</fullName>
    </submittedName>
</protein>
<reference evidence="1 2" key="1">
    <citation type="submission" date="2018-08" db="EMBL/GenBank/DDBJ databases">
        <title>A genome reference for cultivated species of the human gut microbiota.</title>
        <authorList>
            <person name="Zou Y."/>
            <person name="Xue W."/>
            <person name="Luo G."/>
        </authorList>
    </citation>
    <scope>NUCLEOTIDE SEQUENCE [LARGE SCALE GENOMIC DNA]</scope>
    <source>
        <strain evidence="1 2">AM25-21AC</strain>
    </source>
</reference>